<protein>
    <submittedName>
        <fullName evidence="1">Uncharacterized protein</fullName>
    </submittedName>
</protein>
<comment type="caution">
    <text evidence="1">The sequence shown here is derived from an EMBL/GenBank/DDBJ whole genome shotgun (WGS) entry which is preliminary data.</text>
</comment>
<reference evidence="1" key="1">
    <citation type="journal article" date="2021" name="Genome Biol. Evol.">
        <title>A High-Quality Reference Genome for a Parasitic Bivalve with Doubly Uniparental Inheritance (Bivalvia: Unionida).</title>
        <authorList>
            <person name="Smith C.H."/>
        </authorList>
    </citation>
    <scope>NUCLEOTIDE SEQUENCE</scope>
    <source>
        <strain evidence="1">CHS0354</strain>
    </source>
</reference>
<dbReference type="EMBL" id="JAEAOA010001671">
    <property type="protein sequence ID" value="KAK3601479.1"/>
    <property type="molecule type" value="Genomic_DNA"/>
</dbReference>
<reference evidence="1" key="3">
    <citation type="submission" date="2023-05" db="EMBL/GenBank/DDBJ databases">
        <authorList>
            <person name="Smith C.H."/>
        </authorList>
    </citation>
    <scope>NUCLEOTIDE SEQUENCE</scope>
    <source>
        <strain evidence="1">CHS0354</strain>
        <tissue evidence="1">Mantle</tissue>
    </source>
</reference>
<proteinExistence type="predicted"/>
<evidence type="ECO:0000313" key="1">
    <source>
        <dbReference type="EMBL" id="KAK3601479.1"/>
    </source>
</evidence>
<sequence length="137" mass="15482">MSIRVYPKVNPKGYPKRHPKGYPKVYPEGYPKVYPKGYPKVYPKVYPTGYPKVYPKGYPKVYPKGKIISPRGFLDSEKKINSERQAFRQTDASVKSFEYTSFSISAAPGFSPNPAGQIINAKTEFENMTLCLGNTCK</sequence>
<reference evidence="1" key="2">
    <citation type="journal article" date="2021" name="Genome Biol. Evol.">
        <title>Developing a high-quality reference genome for a parasitic bivalve with doubly uniparental inheritance (Bivalvia: Unionida).</title>
        <authorList>
            <person name="Smith C.H."/>
        </authorList>
    </citation>
    <scope>NUCLEOTIDE SEQUENCE</scope>
    <source>
        <strain evidence="1">CHS0354</strain>
        <tissue evidence="1">Mantle</tissue>
    </source>
</reference>
<evidence type="ECO:0000313" key="2">
    <source>
        <dbReference type="Proteomes" id="UP001195483"/>
    </source>
</evidence>
<accession>A0AAE0T0J7</accession>
<gene>
    <name evidence="1" type="ORF">CHS0354_027622</name>
</gene>
<keyword evidence="2" id="KW-1185">Reference proteome</keyword>
<dbReference type="AlphaFoldDB" id="A0AAE0T0J7"/>
<name>A0AAE0T0J7_9BIVA</name>
<dbReference type="Proteomes" id="UP001195483">
    <property type="component" value="Unassembled WGS sequence"/>
</dbReference>
<organism evidence="1 2">
    <name type="scientific">Potamilus streckersoni</name>
    <dbReference type="NCBI Taxonomy" id="2493646"/>
    <lineage>
        <taxon>Eukaryota</taxon>
        <taxon>Metazoa</taxon>
        <taxon>Spiralia</taxon>
        <taxon>Lophotrochozoa</taxon>
        <taxon>Mollusca</taxon>
        <taxon>Bivalvia</taxon>
        <taxon>Autobranchia</taxon>
        <taxon>Heteroconchia</taxon>
        <taxon>Palaeoheterodonta</taxon>
        <taxon>Unionida</taxon>
        <taxon>Unionoidea</taxon>
        <taxon>Unionidae</taxon>
        <taxon>Ambleminae</taxon>
        <taxon>Lampsilini</taxon>
        <taxon>Potamilus</taxon>
    </lineage>
</organism>